<dbReference type="InterPro" id="IPR050789">
    <property type="entry name" value="Diverse_Enzym_Activities"/>
</dbReference>
<accession>A0ABQ6LSA2</accession>
<name>A0ABQ6LSA2_9RHOB</name>
<reference evidence="3 4" key="1">
    <citation type="submission" date="2023-04" db="EMBL/GenBank/DDBJ databases">
        <title>Marinoamorphus aggregata gen. nov., sp. Nov., isolate from tissue of brittle star Ophioplocus japonicus.</title>
        <authorList>
            <person name="Kawano K."/>
            <person name="Sawayama S."/>
            <person name="Nakagawa S."/>
        </authorList>
    </citation>
    <scope>NUCLEOTIDE SEQUENCE [LARGE SCALE GENOMIC DNA]</scope>
    <source>
        <strain evidence="3 4">NKW23</strain>
    </source>
</reference>
<dbReference type="SUPFAM" id="SSF56601">
    <property type="entry name" value="beta-lactamase/transpeptidase-like"/>
    <property type="match status" value="1"/>
</dbReference>
<comment type="caution">
    <text evidence="3">The sequence shown here is derived from an EMBL/GenBank/DDBJ whole genome shotgun (WGS) entry which is preliminary data.</text>
</comment>
<dbReference type="Gene3D" id="3.40.710.10">
    <property type="entry name" value="DD-peptidase/beta-lactamase superfamily"/>
    <property type="match status" value="1"/>
</dbReference>
<evidence type="ECO:0000259" key="2">
    <source>
        <dbReference type="Pfam" id="PF00144"/>
    </source>
</evidence>
<protein>
    <submittedName>
        <fullName evidence="3">Serine hydrolase</fullName>
    </submittedName>
</protein>
<dbReference type="InterPro" id="IPR012338">
    <property type="entry name" value="Beta-lactam/transpept-like"/>
</dbReference>
<keyword evidence="3" id="KW-0378">Hydrolase</keyword>
<dbReference type="GO" id="GO:0016787">
    <property type="term" value="F:hydrolase activity"/>
    <property type="evidence" value="ECO:0007669"/>
    <property type="project" value="UniProtKB-KW"/>
</dbReference>
<organism evidence="3 4">
    <name type="scientific">Paralimibaculum aggregatum</name>
    <dbReference type="NCBI Taxonomy" id="3036245"/>
    <lineage>
        <taxon>Bacteria</taxon>
        <taxon>Pseudomonadati</taxon>
        <taxon>Pseudomonadota</taxon>
        <taxon>Alphaproteobacteria</taxon>
        <taxon>Rhodobacterales</taxon>
        <taxon>Paracoccaceae</taxon>
        <taxon>Paralimibaculum</taxon>
    </lineage>
</organism>
<dbReference type="RefSeq" id="WP_285674039.1">
    <property type="nucleotide sequence ID" value="NZ_BSYI01000045.1"/>
</dbReference>
<dbReference type="EMBL" id="BSYI01000045">
    <property type="protein sequence ID" value="GMG84876.1"/>
    <property type="molecule type" value="Genomic_DNA"/>
</dbReference>
<evidence type="ECO:0000256" key="1">
    <source>
        <dbReference type="SAM" id="MobiDB-lite"/>
    </source>
</evidence>
<proteinExistence type="predicted"/>
<gene>
    <name evidence="3" type="ORF">LNKW23_40920</name>
</gene>
<keyword evidence="4" id="KW-1185">Reference proteome</keyword>
<dbReference type="PANTHER" id="PTHR43283:SF7">
    <property type="entry name" value="BETA-LACTAMASE-RELATED DOMAIN-CONTAINING PROTEIN"/>
    <property type="match status" value="1"/>
</dbReference>
<feature type="region of interest" description="Disordered" evidence="1">
    <location>
        <begin position="1"/>
        <end position="28"/>
    </location>
</feature>
<sequence length="407" mass="43251">MTETPIATPAAPSGRPSVMTGFPPPPEARATLANWRQPPFSAWSFTHTREIVPSAEIPAGTPRPLEEDWTDLSRVPVPDGAGGEIPFAGLLAATQSSACVVLQGGRLLWEWHGPGHDGLAPHLLFSVSKSITGLVAGQLADRGLLDPSAPLTALIPELAGSAYEGATLRHLLDMTVSTAFDESYLNADGDYAAYRISTNWNPAPDPAAAPDLRGFLTTLKPGTEPHGAAFHYVSPNSDLLGWVIERASGQRFADLMGALLWGPIGAEAPAYITVDRFGAPRTAGGICARPRDLARLGEAVRRRGVVGGRQVLPGWWLDDMATAGDRAAWARGDLRELFPAGRYRSKWYQTGLPSGALACLGIHGQWLWIDPEAEVVIAKCAHQDEPACDATDARLIAGLDALCNALA</sequence>
<evidence type="ECO:0000313" key="3">
    <source>
        <dbReference type="EMBL" id="GMG84876.1"/>
    </source>
</evidence>
<dbReference type="Pfam" id="PF00144">
    <property type="entry name" value="Beta-lactamase"/>
    <property type="match status" value="1"/>
</dbReference>
<feature type="domain" description="Beta-lactamase-related" evidence="2">
    <location>
        <begin position="96"/>
        <end position="397"/>
    </location>
</feature>
<dbReference type="InterPro" id="IPR001466">
    <property type="entry name" value="Beta-lactam-related"/>
</dbReference>
<dbReference type="Proteomes" id="UP001239909">
    <property type="component" value="Unassembled WGS sequence"/>
</dbReference>
<dbReference type="PANTHER" id="PTHR43283">
    <property type="entry name" value="BETA-LACTAMASE-RELATED"/>
    <property type="match status" value="1"/>
</dbReference>
<evidence type="ECO:0000313" key="4">
    <source>
        <dbReference type="Proteomes" id="UP001239909"/>
    </source>
</evidence>